<dbReference type="Gene3D" id="2.60.40.10">
    <property type="entry name" value="Immunoglobulins"/>
    <property type="match status" value="1"/>
</dbReference>
<dbReference type="InterPro" id="IPR005467">
    <property type="entry name" value="His_kinase_dom"/>
</dbReference>
<keyword evidence="10" id="KW-0804">Transcription</keyword>
<feature type="modified residue" description="4-aspartylphosphate" evidence="11">
    <location>
        <position position="1117"/>
    </location>
</feature>
<dbReference type="InterPro" id="IPR011006">
    <property type="entry name" value="CheY-like_superfamily"/>
</dbReference>
<feature type="transmembrane region" description="Helical" evidence="12">
    <location>
        <begin position="763"/>
        <end position="784"/>
    </location>
</feature>
<dbReference type="PROSITE" id="PS01124">
    <property type="entry name" value="HTH_ARAC_FAMILY_2"/>
    <property type="match status" value="1"/>
</dbReference>
<dbReference type="CDD" id="cd00082">
    <property type="entry name" value="HisKA"/>
    <property type="match status" value="1"/>
</dbReference>
<organism evidence="16 17">
    <name type="scientific">Marivirga arenosa</name>
    <dbReference type="NCBI Taxonomy" id="3059076"/>
    <lineage>
        <taxon>Bacteria</taxon>
        <taxon>Pseudomonadati</taxon>
        <taxon>Bacteroidota</taxon>
        <taxon>Cytophagia</taxon>
        <taxon>Cytophagales</taxon>
        <taxon>Marivirgaceae</taxon>
        <taxon>Marivirga</taxon>
    </lineage>
</organism>
<name>A0AA51N6R7_9BACT</name>
<dbReference type="Pfam" id="PF02518">
    <property type="entry name" value="HATPase_c"/>
    <property type="match status" value="1"/>
</dbReference>
<accession>A0AA51N6R7</accession>
<dbReference type="InterPro" id="IPR036890">
    <property type="entry name" value="HATPase_C_sf"/>
</dbReference>
<dbReference type="Pfam" id="PF07495">
    <property type="entry name" value="Y_Y_Y"/>
    <property type="match status" value="1"/>
</dbReference>
<keyword evidence="17" id="KW-1185">Reference proteome</keyword>
<dbReference type="InterPro" id="IPR018060">
    <property type="entry name" value="HTH_AraC"/>
</dbReference>
<keyword evidence="8" id="KW-0902">Two-component regulatory system</keyword>
<dbReference type="EC" id="2.7.13.3" evidence="2"/>
<dbReference type="GO" id="GO:0000155">
    <property type="term" value="F:phosphorelay sensor kinase activity"/>
    <property type="evidence" value="ECO:0007669"/>
    <property type="project" value="InterPro"/>
</dbReference>
<evidence type="ECO:0000259" key="15">
    <source>
        <dbReference type="PROSITE" id="PS50110"/>
    </source>
</evidence>
<evidence type="ECO:0000313" key="17">
    <source>
        <dbReference type="Proteomes" id="UP001244443"/>
    </source>
</evidence>
<feature type="domain" description="Histidine kinase" evidence="14">
    <location>
        <begin position="820"/>
        <end position="1042"/>
    </location>
</feature>
<dbReference type="GO" id="GO:0005524">
    <property type="term" value="F:ATP binding"/>
    <property type="evidence" value="ECO:0007669"/>
    <property type="project" value="UniProtKB-KW"/>
</dbReference>
<evidence type="ECO:0000256" key="4">
    <source>
        <dbReference type="ARBA" id="ARBA00022679"/>
    </source>
</evidence>
<gene>
    <name evidence="16" type="ORF">QYS48_28160</name>
</gene>
<dbReference type="SUPFAM" id="SSF46689">
    <property type="entry name" value="Homeodomain-like"/>
    <property type="match status" value="1"/>
</dbReference>
<evidence type="ECO:0000256" key="5">
    <source>
        <dbReference type="ARBA" id="ARBA00022741"/>
    </source>
</evidence>
<evidence type="ECO:0000256" key="10">
    <source>
        <dbReference type="ARBA" id="ARBA00023163"/>
    </source>
</evidence>
<dbReference type="Gene3D" id="3.30.565.10">
    <property type="entry name" value="Histidine kinase-like ATPase, C-terminal domain"/>
    <property type="match status" value="1"/>
</dbReference>
<dbReference type="PANTHER" id="PTHR43547">
    <property type="entry name" value="TWO-COMPONENT HISTIDINE KINASE"/>
    <property type="match status" value="1"/>
</dbReference>
<dbReference type="SMART" id="SM00388">
    <property type="entry name" value="HisKA"/>
    <property type="match status" value="1"/>
</dbReference>
<dbReference type="InterPro" id="IPR011123">
    <property type="entry name" value="Y_Y_Y"/>
</dbReference>
<evidence type="ECO:0000256" key="7">
    <source>
        <dbReference type="ARBA" id="ARBA00022840"/>
    </source>
</evidence>
<dbReference type="SMART" id="SM00387">
    <property type="entry name" value="HATPase_c"/>
    <property type="match status" value="1"/>
</dbReference>
<keyword evidence="6" id="KW-0418">Kinase</keyword>
<dbReference type="InterPro" id="IPR001789">
    <property type="entry name" value="Sig_transdc_resp-reg_receiver"/>
</dbReference>
<evidence type="ECO:0000259" key="13">
    <source>
        <dbReference type="PROSITE" id="PS01124"/>
    </source>
</evidence>
<reference evidence="16" key="1">
    <citation type="submission" date="2023-08" db="EMBL/GenBank/DDBJ databases">
        <title>Comparative genomics and taxonomic characterization of three novel marine species of genus Marivirga.</title>
        <authorList>
            <person name="Muhammad N."/>
            <person name="Kim S.-G."/>
        </authorList>
    </citation>
    <scope>NUCLEOTIDE SEQUENCE [LARGE SCALE GENOMIC DNA]</scope>
    <source>
        <strain evidence="16">ABR2-2</strain>
    </source>
</reference>
<keyword evidence="5" id="KW-0547">Nucleotide-binding</keyword>
<protein>
    <recommendedName>
        <fullName evidence="2">histidine kinase</fullName>
        <ecNumber evidence="2">2.7.13.3</ecNumber>
    </recommendedName>
</protein>
<keyword evidence="12" id="KW-0812">Transmembrane</keyword>
<evidence type="ECO:0000256" key="6">
    <source>
        <dbReference type="ARBA" id="ARBA00022777"/>
    </source>
</evidence>
<keyword evidence="12" id="KW-0472">Membrane</keyword>
<dbReference type="SUPFAM" id="SSF50998">
    <property type="entry name" value="Quinoprotein alcohol dehydrogenase-like"/>
    <property type="match status" value="1"/>
</dbReference>
<dbReference type="CDD" id="cd16922">
    <property type="entry name" value="HATPase_EvgS-ArcB-TorS-like"/>
    <property type="match status" value="1"/>
</dbReference>
<dbReference type="InterPro" id="IPR011047">
    <property type="entry name" value="Quinoprotein_ADH-like_sf"/>
</dbReference>
<dbReference type="InterPro" id="IPR004358">
    <property type="entry name" value="Sig_transdc_His_kin-like_C"/>
</dbReference>
<dbReference type="InterPro" id="IPR036097">
    <property type="entry name" value="HisK_dim/P_sf"/>
</dbReference>
<dbReference type="Gene3D" id="1.10.287.130">
    <property type="match status" value="1"/>
</dbReference>
<evidence type="ECO:0000256" key="2">
    <source>
        <dbReference type="ARBA" id="ARBA00012438"/>
    </source>
</evidence>
<dbReference type="Pfam" id="PF00512">
    <property type="entry name" value="HisKA"/>
    <property type="match status" value="1"/>
</dbReference>
<feature type="domain" description="HTH araC/xylS-type" evidence="13">
    <location>
        <begin position="1216"/>
        <end position="1314"/>
    </location>
</feature>
<dbReference type="SMART" id="SM00448">
    <property type="entry name" value="REC"/>
    <property type="match status" value="1"/>
</dbReference>
<dbReference type="InterPro" id="IPR013783">
    <property type="entry name" value="Ig-like_fold"/>
</dbReference>
<dbReference type="InterPro" id="IPR011110">
    <property type="entry name" value="Reg_prop"/>
</dbReference>
<proteinExistence type="predicted"/>
<evidence type="ECO:0000256" key="12">
    <source>
        <dbReference type="SAM" id="Phobius"/>
    </source>
</evidence>
<dbReference type="FunFam" id="1.10.287.130:FF:000045">
    <property type="entry name" value="Two-component system sensor histidine kinase/response regulator"/>
    <property type="match status" value="1"/>
</dbReference>
<feature type="domain" description="Response regulatory" evidence="15">
    <location>
        <begin position="1069"/>
        <end position="1184"/>
    </location>
</feature>
<dbReference type="GO" id="GO:0043565">
    <property type="term" value="F:sequence-specific DNA binding"/>
    <property type="evidence" value="ECO:0007669"/>
    <property type="project" value="InterPro"/>
</dbReference>
<dbReference type="SUPFAM" id="SSF52172">
    <property type="entry name" value="CheY-like"/>
    <property type="match status" value="1"/>
</dbReference>
<dbReference type="FunFam" id="3.30.565.10:FF:000037">
    <property type="entry name" value="Hybrid sensor histidine kinase/response regulator"/>
    <property type="match status" value="1"/>
</dbReference>
<dbReference type="InterPro" id="IPR003594">
    <property type="entry name" value="HATPase_dom"/>
</dbReference>
<dbReference type="SUPFAM" id="SSF47384">
    <property type="entry name" value="Homodimeric domain of signal transducing histidine kinase"/>
    <property type="match status" value="1"/>
</dbReference>
<dbReference type="PROSITE" id="PS50110">
    <property type="entry name" value="RESPONSE_REGULATORY"/>
    <property type="match status" value="1"/>
</dbReference>
<evidence type="ECO:0000256" key="11">
    <source>
        <dbReference type="PROSITE-ProRule" id="PRU00169"/>
    </source>
</evidence>
<evidence type="ECO:0000313" key="16">
    <source>
        <dbReference type="EMBL" id="WMN07209.1"/>
    </source>
</evidence>
<dbReference type="Pfam" id="PF12833">
    <property type="entry name" value="HTH_18"/>
    <property type="match status" value="1"/>
</dbReference>
<comment type="catalytic activity">
    <reaction evidence="1">
        <text>ATP + protein L-histidine = ADP + protein N-phospho-L-histidine.</text>
        <dbReference type="EC" id="2.7.13.3"/>
    </reaction>
</comment>
<keyword evidence="7 16" id="KW-0067">ATP-binding</keyword>
<dbReference type="InterPro" id="IPR003661">
    <property type="entry name" value="HisK_dim/P_dom"/>
</dbReference>
<dbReference type="PANTHER" id="PTHR43547:SF2">
    <property type="entry name" value="HYBRID SIGNAL TRANSDUCTION HISTIDINE KINASE C"/>
    <property type="match status" value="1"/>
</dbReference>
<dbReference type="CDD" id="cd17574">
    <property type="entry name" value="REC_OmpR"/>
    <property type="match status" value="1"/>
</dbReference>
<keyword evidence="12" id="KW-1133">Transmembrane helix</keyword>
<evidence type="ECO:0000256" key="1">
    <source>
        <dbReference type="ARBA" id="ARBA00000085"/>
    </source>
</evidence>
<dbReference type="GO" id="GO:0003700">
    <property type="term" value="F:DNA-binding transcription factor activity"/>
    <property type="evidence" value="ECO:0007669"/>
    <property type="project" value="InterPro"/>
</dbReference>
<dbReference type="InterPro" id="IPR009057">
    <property type="entry name" value="Homeodomain-like_sf"/>
</dbReference>
<dbReference type="RefSeq" id="WP_308357290.1">
    <property type="nucleotide sequence ID" value="NZ_CP129970.2"/>
</dbReference>
<dbReference type="PROSITE" id="PS50109">
    <property type="entry name" value="HIS_KIN"/>
    <property type="match status" value="1"/>
</dbReference>
<keyword evidence="3 11" id="KW-0597">Phosphoprotein</keyword>
<dbReference type="SUPFAM" id="SSF101898">
    <property type="entry name" value="NHL repeat"/>
    <property type="match status" value="1"/>
</dbReference>
<evidence type="ECO:0000256" key="3">
    <source>
        <dbReference type="ARBA" id="ARBA00022553"/>
    </source>
</evidence>
<sequence length="1317" mass="151199">MKKTVLLLLVTLGNFLNGFSQSIEVKHNQYIHYTTDQGLPQAFISRIIQDKDGFIWVATMNGLARFDGKNFKIFNTVSPQGQRLSSNQLNDIYLGDNHLLWLLFPQGVVNVINTRTFEVDNNPKPFLKASIDKFPLKFDFGKTLNFLNGGNGYWFTANDDYFLLFDSTKKELVRAFKNKQKKQFKRIYSYTPHPDGGFYVLTDSAFYLLDKNFDSYKKLNTEVNLYHTLKPKQNIILADGSMFYDSEYFFGRYFPESDKGEKLDFSQLNIPNARFNHICTSDKQGGVISSVGDYIVRYTIENEYEILWHYPGRSDLKVNALLVDNTNVLWVGTDANGLFKIDLNKGAVHSSALEYNFVVDLLRNEFEIPLENIPENWLKNRATYGLRYSYTPKGKLLITQEGYGFGDQRIVYIVGNNRLKKLNLADIYQKEICGLSSSNEGLWAIDKYLTLFFWKDYDLNAIPDSIKLMESYSRDGPFVQDFLSDQGSQWILLENNDFIRVEKGSIKKTFNLNTISTGFIDLHQDKDSSNIIWIGGLTGGLVKWDKQKEEVVKRYTLKNGLSNDNVTGILEDSIGNLWIPTFNGLNRFNKLTERFTNYSLKDGLLESEFNRNHNLELKDGRMAFGGMNSLIILNPYGFKVDQFNPSTEIVGLKINEKSVAYNPDSSLMSQSFAELTELELEYFQNNLTFEIASTHYNDLEKSRLRYQLKEYNSSWITLENQSAFRLDNVRPGNYELLLNASNSDGIWSDKIKTIIIKISPPPWFSWWAFLLYALLTFSVFFIIWRNYKNRLIRNQNLIFNQKEAARLREMDEMKTRFFSNVTHEFRTPLTLILTPLERYLNKENPSQEVSRILNSTYKNANQLLKLVNQLLDINKIESGNMKNNVAVGDITEFCQTIVNDFKVTANSKNIILQFEGASNSHYFFNQPHLERILYNLLSNAIKFTDSGGKVLLSLSIKDNAEPQNSNVIIKVKDTGRGIPESAKEKLFDRFYQVDDSTTRDFGGTGIGLALVKELTKLIGGEISVESTLGKGSLFKLKFSVVKANESPESRQVIGGKDALKNFVHDDQELILIVDDNEELLSFISEILEENHNVITANNGRMAWEVIQKQMPDIVITDVMMPEINGYELIKLAKNSESTAHIQFIILSARSAQNSKEEGLSSGADAYLTKPFHFQELELIIGNLKSKKLKLRQYLFNQIFSKNTNQDSIKRTNPFLGKLNKFLDQNLDDTELGINNLTVHFGMSKSTLNRKLKSLINISPNEYIRQYRLKKSFKYLKGETTIAEVAYKVGFDNPSYFSQCFKEYYNISPSEAIKKSSE</sequence>
<dbReference type="Pfam" id="PF00072">
    <property type="entry name" value="Response_reg"/>
    <property type="match status" value="1"/>
</dbReference>
<evidence type="ECO:0000256" key="9">
    <source>
        <dbReference type="ARBA" id="ARBA00023015"/>
    </source>
</evidence>
<dbReference type="Pfam" id="PF07494">
    <property type="entry name" value="Reg_prop"/>
    <property type="match status" value="1"/>
</dbReference>
<dbReference type="Gene3D" id="2.130.10.10">
    <property type="entry name" value="YVTN repeat-like/Quinoprotein amine dehydrogenase"/>
    <property type="match status" value="2"/>
</dbReference>
<keyword evidence="9" id="KW-0805">Transcription regulation</keyword>
<evidence type="ECO:0000256" key="8">
    <source>
        <dbReference type="ARBA" id="ARBA00023012"/>
    </source>
</evidence>
<dbReference type="SUPFAM" id="SSF55874">
    <property type="entry name" value="ATPase domain of HSP90 chaperone/DNA topoisomerase II/histidine kinase"/>
    <property type="match status" value="1"/>
</dbReference>
<dbReference type="SMART" id="SM00342">
    <property type="entry name" value="HTH_ARAC"/>
    <property type="match status" value="1"/>
</dbReference>
<dbReference type="Proteomes" id="UP001244443">
    <property type="component" value="Chromosome"/>
</dbReference>
<dbReference type="Gene3D" id="3.40.50.2300">
    <property type="match status" value="1"/>
</dbReference>
<dbReference type="PRINTS" id="PR00344">
    <property type="entry name" value="BCTRLSENSOR"/>
</dbReference>
<dbReference type="InterPro" id="IPR015943">
    <property type="entry name" value="WD40/YVTN_repeat-like_dom_sf"/>
</dbReference>
<keyword evidence="4" id="KW-0808">Transferase</keyword>
<dbReference type="Gene3D" id="1.10.10.60">
    <property type="entry name" value="Homeodomain-like"/>
    <property type="match status" value="2"/>
</dbReference>
<evidence type="ECO:0000259" key="14">
    <source>
        <dbReference type="PROSITE" id="PS50109"/>
    </source>
</evidence>
<dbReference type="EMBL" id="CP129970">
    <property type="protein sequence ID" value="WMN07209.1"/>
    <property type="molecule type" value="Genomic_DNA"/>
</dbReference>